<evidence type="ECO:0000313" key="3">
    <source>
        <dbReference type="Proteomes" id="UP000035720"/>
    </source>
</evidence>
<organism evidence="2 3">
    <name type="scientific">Nostocoides jenkinsii Ben 74</name>
    <dbReference type="NCBI Taxonomy" id="1193518"/>
    <lineage>
        <taxon>Bacteria</taxon>
        <taxon>Bacillati</taxon>
        <taxon>Actinomycetota</taxon>
        <taxon>Actinomycetes</taxon>
        <taxon>Micrococcales</taxon>
        <taxon>Intrasporangiaceae</taxon>
        <taxon>Nostocoides</taxon>
    </lineage>
</organism>
<dbReference type="STRING" id="1193518.BN13_280017"/>
<keyword evidence="3" id="KW-1185">Reference proteome</keyword>
<dbReference type="Proteomes" id="UP000035720">
    <property type="component" value="Unassembled WGS sequence"/>
</dbReference>
<name>A0A077MAZ0_9MICO</name>
<dbReference type="OrthoDB" id="9776971at2"/>
<evidence type="ECO:0000256" key="1">
    <source>
        <dbReference type="SAM" id="SignalP"/>
    </source>
</evidence>
<protein>
    <submittedName>
        <fullName evidence="2">Uncharacterized protein</fullName>
    </submittedName>
</protein>
<feature type="signal peptide" evidence="1">
    <location>
        <begin position="1"/>
        <end position="29"/>
    </location>
</feature>
<dbReference type="InterPro" id="IPR006311">
    <property type="entry name" value="TAT_signal"/>
</dbReference>
<reference evidence="2 3" key="1">
    <citation type="journal article" date="2013" name="ISME J.">
        <title>A metabolic model for members of the genus Tetrasphaera involved in enhanced biological phosphorus removal.</title>
        <authorList>
            <person name="Kristiansen R."/>
            <person name="Nguyen H.T.T."/>
            <person name="Saunders A.M."/>
            <person name="Nielsen J.L."/>
            <person name="Wimmer R."/>
            <person name="Le V.Q."/>
            <person name="McIlroy S.J."/>
            <person name="Petrovski S."/>
            <person name="Seviour R.J."/>
            <person name="Calteau A."/>
            <person name="Nielsen K.L."/>
            <person name="Nielsen P.H."/>
        </authorList>
    </citation>
    <scope>NUCLEOTIDE SEQUENCE [LARGE SCALE GENOMIC DNA]</scope>
    <source>
        <strain evidence="2 3">Ben 74</strain>
    </source>
</reference>
<evidence type="ECO:0000313" key="2">
    <source>
        <dbReference type="EMBL" id="CCI53020.1"/>
    </source>
</evidence>
<sequence length="416" mass="44577">MNLLDRRTMLRSGGLATGLLLMGAGSAGSAGTPESSYRSWEALNAFTGVCAKTGSTAPWNRQDDLYAAMRTLGVAWMRTNEISGRADELSFYGSRGIKIQAIAGEPTDATGPEPEIAQIVSGGLVPYMIAVEGANEWNLSERPGWGAELAAHHARVYRAVKSTPELRALDVVAPSMASMRDYEQLGLMVPFTTLGNIHCYPGGHTPEQKAAKSVQGAAINCGELPSVVTETGWHTSMEWTGPHYPTPEDVARVYAPRSIFSYFELGVQRLSFYQLADVGTTVDREDHFGLVDFNLRPKQQFHAIANTLSVIRRGGASGSVGVLNRTVTGPADLHTVVVKSAAGRYLMAVWRDVAIYVPESKKRLSPPPASVTINWGTARRVAIFNPANSAAQTGETGGSSTTLRVGAELLILDISA</sequence>
<proteinExistence type="predicted"/>
<dbReference type="EMBL" id="CAJC01000137">
    <property type="protein sequence ID" value="CCI53020.1"/>
    <property type="molecule type" value="Genomic_DNA"/>
</dbReference>
<keyword evidence="1" id="KW-0732">Signal</keyword>
<dbReference type="PROSITE" id="PS51318">
    <property type="entry name" value="TAT"/>
    <property type="match status" value="1"/>
</dbReference>
<accession>A0A077MAZ0</accession>
<dbReference type="AlphaFoldDB" id="A0A077MAZ0"/>
<dbReference type="SUPFAM" id="SSF51445">
    <property type="entry name" value="(Trans)glycosidases"/>
    <property type="match status" value="1"/>
</dbReference>
<comment type="caution">
    <text evidence="2">The sequence shown here is derived from an EMBL/GenBank/DDBJ whole genome shotgun (WGS) entry which is preliminary data.</text>
</comment>
<dbReference type="Gene3D" id="3.20.20.80">
    <property type="entry name" value="Glycosidases"/>
    <property type="match status" value="1"/>
</dbReference>
<dbReference type="InterPro" id="IPR017853">
    <property type="entry name" value="GH"/>
</dbReference>
<gene>
    <name evidence="2" type="ORF">BN13_280017</name>
</gene>
<dbReference type="RefSeq" id="WP_048545337.1">
    <property type="nucleotide sequence ID" value="NZ_HF571038.1"/>
</dbReference>
<feature type="chain" id="PRO_5001721006" evidence="1">
    <location>
        <begin position="30"/>
        <end position="416"/>
    </location>
</feature>